<evidence type="ECO:0000313" key="2">
    <source>
        <dbReference type="EMBL" id="GJQ09664.1"/>
    </source>
</evidence>
<reference evidence="2" key="1">
    <citation type="journal article" date="2022" name="Proc. Natl. Acad. Sci. U.S.A.">
        <title>Life cycle and functional genomics of the unicellular red alga Galdieria for elucidating algal and plant evolution and industrial use.</title>
        <authorList>
            <person name="Hirooka S."/>
            <person name="Itabashi T."/>
            <person name="Ichinose T.M."/>
            <person name="Onuma R."/>
            <person name="Fujiwara T."/>
            <person name="Yamashita S."/>
            <person name="Jong L.W."/>
            <person name="Tomita R."/>
            <person name="Iwane A.H."/>
            <person name="Miyagishima S.Y."/>
        </authorList>
    </citation>
    <scope>NUCLEOTIDE SEQUENCE</scope>
    <source>
        <strain evidence="2">NBRC 102759</strain>
    </source>
</reference>
<feature type="compositionally biased region" description="Polar residues" evidence="1">
    <location>
        <begin position="70"/>
        <end position="91"/>
    </location>
</feature>
<gene>
    <name evidence="2" type="ORF">GpartN1_g1455.t1</name>
</gene>
<evidence type="ECO:0000313" key="3">
    <source>
        <dbReference type="Proteomes" id="UP001061958"/>
    </source>
</evidence>
<feature type="region of interest" description="Disordered" evidence="1">
    <location>
        <begin position="1"/>
        <end position="198"/>
    </location>
</feature>
<comment type="caution">
    <text evidence="2">The sequence shown here is derived from an EMBL/GenBank/DDBJ whole genome shotgun (WGS) entry which is preliminary data.</text>
</comment>
<reference evidence="2" key="2">
    <citation type="submission" date="2022-01" db="EMBL/GenBank/DDBJ databases">
        <authorList>
            <person name="Hirooka S."/>
            <person name="Miyagishima S.Y."/>
        </authorList>
    </citation>
    <scope>NUCLEOTIDE SEQUENCE</scope>
    <source>
        <strain evidence="2">NBRC 102759</strain>
    </source>
</reference>
<feature type="compositionally biased region" description="Low complexity" evidence="1">
    <location>
        <begin position="12"/>
        <end position="24"/>
    </location>
</feature>
<name>A0A9C7PSV8_9RHOD</name>
<feature type="compositionally biased region" description="Basic and acidic residues" evidence="1">
    <location>
        <begin position="95"/>
        <end position="109"/>
    </location>
</feature>
<protein>
    <submittedName>
        <fullName evidence="2">Uncharacterized protein</fullName>
    </submittedName>
</protein>
<sequence length="198" mass="21685">MESQRPKRKAAEAAIASLAQSQQSPKKRTPSSSRKGRKNRKQQGEKTAEKTTLNPVENEKINVEPPQEVLPSNTIKQNENLESTVDQQQGTAELPKTEEIVHATNRENAQEQNNTTLFNGNDERGTVQPSTEAINLATELSSPLQSQPPTGSISTPPLNQERNSEEISNNVAVNSIVQGLSEHPQPARETVDVSSNFV</sequence>
<dbReference type="Proteomes" id="UP001061958">
    <property type="component" value="Unassembled WGS sequence"/>
</dbReference>
<feature type="compositionally biased region" description="Basic residues" evidence="1">
    <location>
        <begin position="25"/>
        <end position="41"/>
    </location>
</feature>
<feature type="compositionally biased region" description="Polar residues" evidence="1">
    <location>
        <begin position="127"/>
        <end position="178"/>
    </location>
</feature>
<organism evidence="2 3">
    <name type="scientific">Galdieria partita</name>
    <dbReference type="NCBI Taxonomy" id="83374"/>
    <lineage>
        <taxon>Eukaryota</taxon>
        <taxon>Rhodophyta</taxon>
        <taxon>Bangiophyceae</taxon>
        <taxon>Galdieriales</taxon>
        <taxon>Galdieriaceae</taxon>
        <taxon>Galdieria</taxon>
    </lineage>
</organism>
<keyword evidence="3" id="KW-1185">Reference proteome</keyword>
<feature type="compositionally biased region" description="Polar residues" evidence="1">
    <location>
        <begin position="110"/>
        <end position="119"/>
    </location>
</feature>
<dbReference type="AlphaFoldDB" id="A0A9C7PSV8"/>
<accession>A0A9C7PSV8</accession>
<proteinExistence type="predicted"/>
<evidence type="ECO:0000256" key="1">
    <source>
        <dbReference type="SAM" id="MobiDB-lite"/>
    </source>
</evidence>
<dbReference type="EMBL" id="BQMJ01000010">
    <property type="protein sequence ID" value="GJQ09664.1"/>
    <property type="molecule type" value="Genomic_DNA"/>
</dbReference>